<evidence type="ECO:0000256" key="5">
    <source>
        <dbReference type="ARBA" id="ARBA00023136"/>
    </source>
</evidence>
<accession>A0A5B8SZS9</accession>
<dbReference type="EMBL" id="CP042383">
    <property type="protein sequence ID" value="QEA42409.1"/>
    <property type="molecule type" value="Genomic_DNA"/>
</dbReference>
<reference evidence="8 9" key="1">
    <citation type="submission" date="2019-06" db="EMBL/GenBank/DDBJ databases">
        <title>Genome analyses of bacteria isolated from kimchi.</title>
        <authorList>
            <person name="Lee S."/>
            <person name="Ahn S."/>
            <person name="Roh S."/>
        </authorList>
    </citation>
    <scope>NUCLEOTIDE SEQUENCE [LARGE SCALE GENOMIC DNA]</scope>
    <source>
        <strain evidence="8 9">CBA3630</strain>
    </source>
</reference>
<feature type="transmembrane region" description="Helical" evidence="6">
    <location>
        <begin position="223"/>
        <end position="242"/>
    </location>
</feature>
<dbReference type="InterPro" id="IPR020846">
    <property type="entry name" value="MFS_dom"/>
</dbReference>
<evidence type="ECO:0000256" key="2">
    <source>
        <dbReference type="ARBA" id="ARBA00022448"/>
    </source>
</evidence>
<dbReference type="PRINTS" id="PR01036">
    <property type="entry name" value="TCRTETB"/>
</dbReference>
<feature type="transmembrane region" description="Helical" evidence="6">
    <location>
        <begin position="135"/>
        <end position="155"/>
    </location>
</feature>
<dbReference type="AlphaFoldDB" id="A0A5B8SZS9"/>
<keyword evidence="5 6" id="KW-0472">Membrane</keyword>
<dbReference type="GO" id="GO:0022857">
    <property type="term" value="F:transmembrane transporter activity"/>
    <property type="evidence" value="ECO:0007669"/>
    <property type="project" value="InterPro"/>
</dbReference>
<dbReference type="Pfam" id="PF07690">
    <property type="entry name" value="MFS_1"/>
    <property type="match status" value="1"/>
</dbReference>
<dbReference type="Gene3D" id="1.20.1250.20">
    <property type="entry name" value="MFS general substrate transporter like domains"/>
    <property type="match status" value="2"/>
</dbReference>
<proteinExistence type="predicted"/>
<feature type="transmembrane region" description="Helical" evidence="6">
    <location>
        <begin position="328"/>
        <end position="346"/>
    </location>
</feature>
<feature type="transmembrane region" description="Helical" evidence="6">
    <location>
        <begin position="391"/>
        <end position="411"/>
    </location>
</feature>
<dbReference type="InterPro" id="IPR036259">
    <property type="entry name" value="MFS_trans_sf"/>
</dbReference>
<evidence type="ECO:0000256" key="3">
    <source>
        <dbReference type="ARBA" id="ARBA00022692"/>
    </source>
</evidence>
<evidence type="ECO:0000259" key="7">
    <source>
        <dbReference type="PROSITE" id="PS50850"/>
    </source>
</evidence>
<evidence type="ECO:0000313" key="8">
    <source>
        <dbReference type="EMBL" id="QEA42409.1"/>
    </source>
</evidence>
<name>A0A5B8SZS9_LEUPS</name>
<dbReference type="Proteomes" id="UP000321296">
    <property type="component" value="Chromosome"/>
</dbReference>
<organism evidence="8 9">
    <name type="scientific">Leuconostoc pseudomesenteroides</name>
    <dbReference type="NCBI Taxonomy" id="33968"/>
    <lineage>
        <taxon>Bacteria</taxon>
        <taxon>Bacillati</taxon>
        <taxon>Bacillota</taxon>
        <taxon>Bacilli</taxon>
        <taxon>Lactobacillales</taxon>
        <taxon>Lactobacillaceae</taxon>
        <taxon>Leuconostoc</taxon>
    </lineage>
</organism>
<evidence type="ECO:0000256" key="6">
    <source>
        <dbReference type="SAM" id="Phobius"/>
    </source>
</evidence>
<protein>
    <submittedName>
        <fullName evidence="8">Multidrug efflux MFS transporter</fullName>
    </submittedName>
</protein>
<dbReference type="InterPro" id="IPR011701">
    <property type="entry name" value="MFS"/>
</dbReference>
<gene>
    <name evidence="8" type="ORF">FGL85_07820</name>
</gene>
<keyword evidence="3 6" id="KW-0812">Transmembrane</keyword>
<dbReference type="PANTHER" id="PTHR42718">
    <property type="entry name" value="MAJOR FACILITATOR SUPERFAMILY MULTIDRUG TRANSPORTER MFSC"/>
    <property type="match status" value="1"/>
</dbReference>
<dbReference type="PROSITE" id="PS50850">
    <property type="entry name" value="MFS"/>
    <property type="match status" value="1"/>
</dbReference>
<feature type="transmembrane region" description="Helical" evidence="6">
    <location>
        <begin position="81"/>
        <end position="104"/>
    </location>
</feature>
<feature type="transmembrane region" description="Helical" evidence="6">
    <location>
        <begin position="198"/>
        <end position="217"/>
    </location>
</feature>
<dbReference type="KEGG" id="lpse:FGL85_07820"/>
<evidence type="ECO:0000313" key="9">
    <source>
        <dbReference type="Proteomes" id="UP000321296"/>
    </source>
</evidence>
<feature type="transmembrane region" description="Helical" evidence="6">
    <location>
        <begin position="110"/>
        <end position="128"/>
    </location>
</feature>
<feature type="transmembrane region" description="Helical" evidence="6">
    <location>
        <begin position="295"/>
        <end position="316"/>
    </location>
</feature>
<keyword evidence="4 6" id="KW-1133">Transmembrane helix</keyword>
<feature type="transmembrane region" description="Helical" evidence="6">
    <location>
        <begin position="423"/>
        <end position="440"/>
    </location>
</feature>
<feature type="transmembrane region" description="Helical" evidence="6">
    <location>
        <begin position="47"/>
        <end position="69"/>
    </location>
</feature>
<feature type="transmembrane region" description="Helical" evidence="6">
    <location>
        <begin position="262"/>
        <end position="283"/>
    </location>
</feature>
<dbReference type="SUPFAM" id="SSF103473">
    <property type="entry name" value="MFS general substrate transporter"/>
    <property type="match status" value="1"/>
</dbReference>
<evidence type="ECO:0000256" key="1">
    <source>
        <dbReference type="ARBA" id="ARBA00004651"/>
    </source>
</evidence>
<comment type="subcellular location">
    <subcellularLocation>
        <location evidence="1">Cell membrane</location>
        <topology evidence="1">Multi-pass membrane protein</topology>
    </subcellularLocation>
</comment>
<feature type="transmembrane region" description="Helical" evidence="6">
    <location>
        <begin position="167"/>
        <end position="186"/>
    </location>
</feature>
<feature type="domain" description="Major facilitator superfamily (MFS) profile" evidence="7">
    <location>
        <begin position="1"/>
        <end position="444"/>
    </location>
</feature>
<dbReference type="PANTHER" id="PTHR42718:SF9">
    <property type="entry name" value="MAJOR FACILITATOR SUPERFAMILY MULTIDRUG TRANSPORTER MFSC"/>
    <property type="match status" value="1"/>
</dbReference>
<dbReference type="GO" id="GO:0005886">
    <property type="term" value="C:plasma membrane"/>
    <property type="evidence" value="ECO:0007669"/>
    <property type="project" value="UniProtKB-SubCell"/>
</dbReference>
<evidence type="ECO:0000256" key="4">
    <source>
        <dbReference type="ARBA" id="ARBA00022989"/>
    </source>
</evidence>
<feature type="transmembrane region" description="Helical" evidence="6">
    <location>
        <begin position="352"/>
        <end position="379"/>
    </location>
</feature>
<sequence length="448" mass="48997">MVMMINNKNKLSIIAVAILAAGGIMVETAMNVTFPELTAIFHTSLNNIQWITTAYLLAVTVTMTISAYLTKKFGVRLMWILANLLFVIGSLFAGLATNLGILLLGRVLEGISAGIAMPLMFNLILMLIPRHKIGVWMGIGSMVISLAPSFGPSYGGALISSLGWRSIFITLLIIPVVSLCLGWFTIPKQTANHQTPSFDLIAFILLSIALISGILTINQFESGMINPVTLSITAITLLLFIYRSLRSEKTFLNIRLFKLKSFTLLLIPVTLYMFANLGLGLLIPNYLQTIHHTSSLLAGFSLLPGTLVGAFLSPLFGSLYDKIGPKKLLITGNSIFTLSVLFMYFVTNNLNLLMVILSYTIFTIGRSMAFSTGMTAAIADVQINDQNDANAILQASQMFMGAAGTTVAALFGSWKIEQGMRNFLLMIIMIAMIIFIMFFLQQKKSRIA</sequence>
<keyword evidence="2" id="KW-0813">Transport</keyword>